<dbReference type="PANTHER" id="PTHR33931:SF4">
    <property type="entry name" value="ANTIHOLIN-LIKE PROTEIN LRGA"/>
    <property type="match status" value="1"/>
</dbReference>
<proteinExistence type="predicted"/>
<keyword evidence="7" id="KW-0378">Hydrolase</keyword>
<evidence type="ECO:0000256" key="6">
    <source>
        <dbReference type="SAM" id="Phobius"/>
    </source>
</evidence>
<evidence type="ECO:0000256" key="2">
    <source>
        <dbReference type="ARBA" id="ARBA00022475"/>
    </source>
</evidence>
<keyword evidence="8" id="KW-1185">Reference proteome</keyword>
<comment type="caution">
    <text evidence="7">The sequence shown here is derived from an EMBL/GenBank/DDBJ whole genome shotgun (WGS) entry which is preliminary data.</text>
</comment>
<feature type="transmembrane region" description="Helical" evidence="6">
    <location>
        <begin position="28"/>
        <end position="49"/>
    </location>
</feature>
<dbReference type="GO" id="GO:0005886">
    <property type="term" value="C:plasma membrane"/>
    <property type="evidence" value="ECO:0007669"/>
    <property type="project" value="UniProtKB-SubCell"/>
</dbReference>
<keyword evidence="3 6" id="KW-0812">Transmembrane</keyword>
<evidence type="ECO:0000256" key="1">
    <source>
        <dbReference type="ARBA" id="ARBA00004651"/>
    </source>
</evidence>
<evidence type="ECO:0000256" key="4">
    <source>
        <dbReference type="ARBA" id="ARBA00022989"/>
    </source>
</evidence>
<dbReference type="InterPro" id="IPR005538">
    <property type="entry name" value="LrgA/CidA"/>
</dbReference>
<evidence type="ECO:0000313" key="7">
    <source>
        <dbReference type="EMBL" id="KRL95389.1"/>
    </source>
</evidence>
<evidence type="ECO:0000256" key="5">
    <source>
        <dbReference type="ARBA" id="ARBA00023136"/>
    </source>
</evidence>
<dbReference type="PANTHER" id="PTHR33931">
    <property type="entry name" value="HOLIN-LIKE PROTEIN CIDA-RELATED"/>
    <property type="match status" value="1"/>
</dbReference>
<keyword evidence="4 6" id="KW-1133">Transmembrane helix</keyword>
<organism evidence="7 8">
    <name type="scientific">Levilactobacillus hammesii DSM 16381</name>
    <dbReference type="NCBI Taxonomy" id="1423753"/>
    <lineage>
        <taxon>Bacteria</taxon>
        <taxon>Bacillati</taxon>
        <taxon>Bacillota</taxon>
        <taxon>Bacilli</taxon>
        <taxon>Lactobacillales</taxon>
        <taxon>Lactobacillaceae</taxon>
        <taxon>Levilactobacillus</taxon>
    </lineage>
</organism>
<feature type="transmembrane region" description="Helical" evidence="6">
    <location>
        <begin position="115"/>
        <end position="140"/>
    </location>
</feature>
<evidence type="ECO:0000313" key="8">
    <source>
        <dbReference type="Proteomes" id="UP000051580"/>
    </source>
</evidence>
<dbReference type="Pfam" id="PF03788">
    <property type="entry name" value="LrgA"/>
    <property type="match status" value="1"/>
</dbReference>
<evidence type="ECO:0000256" key="3">
    <source>
        <dbReference type="ARBA" id="ARBA00022692"/>
    </source>
</evidence>
<dbReference type="GO" id="GO:0016787">
    <property type="term" value="F:hydrolase activity"/>
    <property type="evidence" value="ECO:0007669"/>
    <property type="project" value="UniProtKB-KW"/>
</dbReference>
<feature type="transmembrane region" description="Helical" evidence="6">
    <location>
        <begin position="85"/>
        <end position="103"/>
    </location>
</feature>
<reference evidence="7 8" key="1">
    <citation type="journal article" date="2015" name="Genome Announc.">
        <title>Expanding the biotechnology potential of lactobacilli through comparative genomics of 213 strains and associated genera.</title>
        <authorList>
            <person name="Sun Z."/>
            <person name="Harris H.M."/>
            <person name="McCann A."/>
            <person name="Guo C."/>
            <person name="Argimon S."/>
            <person name="Zhang W."/>
            <person name="Yang X."/>
            <person name="Jeffery I.B."/>
            <person name="Cooney J.C."/>
            <person name="Kagawa T.F."/>
            <person name="Liu W."/>
            <person name="Song Y."/>
            <person name="Salvetti E."/>
            <person name="Wrobel A."/>
            <person name="Rasinkangas P."/>
            <person name="Parkhill J."/>
            <person name="Rea M.C."/>
            <person name="O'Sullivan O."/>
            <person name="Ritari J."/>
            <person name="Douillard F.P."/>
            <person name="Paul Ross R."/>
            <person name="Yang R."/>
            <person name="Briner A.E."/>
            <person name="Felis G.E."/>
            <person name="de Vos W.M."/>
            <person name="Barrangou R."/>
            <person name="Klaenhammer T.R."/>
            <person name="Caufield P.W."/>
            <person name="Cui Y."/>
            <person name="Zhang H."/>
            <person name="O'Toole P.W."/>
        </authorList>
    </citation>
    <scope>NUCLEOTIDE SEQUENCE [LARGE SCALE GENOMIC DNA]</scope>
    <source>
        <strain evidence="7 8">DSM 16381</strain>
    </source>
</reference>
<sequence>MRLKGDFILAQQHPTTQPETAGEQPTPILGQMSIFAAILFVASLISPLFPASLPVPTPVIGIVILYTLLATHILKLRNVEKFADFMISLIAFLFVPAGVQLAASLDILKAQGLQITAVVLIATIVMLVLVSYTAVGLIWLRQHLFHRKSAVEQETTL</sequence>
<gene>
    <name evidence="7" type="ORF">FD28_GL002352</name>
</gene>
<feature type="transmembrane region" description="Helical" evidence="6">
    <location>
        <begin position="55"/>
        <end position="73"/>
    </location>
</feature>
<keyword evidence="2" id="KW-1003">Cell membrane</keyword>
<dbReference type="AlphaFoldDB" id="A0A0R1UQC2"/>
<name>A0A0R1UQC2_9LACO</name>
<dbReference type="PATRIC" id="fig|1423753.3.peg.2470"/>
<comment type="subcellular location">
    <subcellularLocation>
        <location evidence="1">Cell membrane</location>
        <topology evidence="1">Multi-pass membrane protein</topology>
    </subcellularLocation>
</comment>
<keyword evidence="5 6" id="KW-0472">Membrane</keyword>
<dbReference type="Proteomes" id="UP000051580">
    <property type="component" value="Unassembled WGS sequence"/>
</dbReference>
<accession>A0A0R1UQC2</accession>
<dbReference type="EMBL" id="AZFS01000046">
    <property type="protein sequence ID" value="KRL95389.1"/>
    <property type="molecule type" value="Genomic_DNA"/>
</dbReference>
<dbReference type="STRING" id="1423753.FD28_GL002352"/>
<protein>
    <submittedName>
        <fullName evidence="7">Effector of murein hydrolase LrgA</fullName>
    </submittedName>
</protein>